<name>A0A1G8YJB1_9RHOB</name>
<comment type="catalytic activity">
    <reaction evidence="15">
        <text>(2R,3R)-2,3-dihydroxy-3-methylpentanoate = (S)-3-methyl-2-oxopentanoate + H2O</text>
        <dbReference type="Rhea" id="RHEA:27694"/>
        <dbReference type="ChEBI" id="CHEBI:15377"/>
        <dbReference type="ChEBI" id="CHEBI:35146"/>
        <dbReference type="ChEBI" id="CHEBI:49258"/>
        <dbReference type="EC" id="4.2.1.9"/>
    </reaction>
</comment>
<feature type="domain" description="Dihydroxy-acid/6-phosphogluconate dehydratase C-terminal" evidence="17">
    <location>
        <begin position="364"/>
        <end position="555"/>
    </location>
</feature>
<evidence type="ECO:0000256" key="11">
    <source>
        <dbReference type="ARBA" id="ARBA00029304"/>
    </source>
</evidence>
<keyword evidence="6 15" id="KW-0460">Magnesium</keyword>
<dbReference type="Pfam" id="PF24877">
    <property type="entry name" value="ILV_EDD_C"/>
    <property type="match status" value="1"/>
</dbReference>
<keyword evidence="5 15" id="KW-0479">Metal-binding</keyword>
<dbReference type="EC" id="4.2.1.9" evidence="14 15"/>
<dbReference type="Pfam" id="PF00920">
    <property type="entry name" value="ILVD_EDD_N"/>
    <property type="match status" value="1"/>
</dbReference>
<dbReference type="NCBIfam" id="NF002068">
    <property type="entry name" value="PRK00911.1"/>
    <property type="match status" value="1"/>
</dbReference>
<keyword evidence="3 15" id="KW-0028">Amino-acid biosynthesis</keyword>
<dbReference type="GO" id="GO:0004160">
    <property type="term" value="F:dihydroxy-acid dehydratase activity"/>
    <property type="evidence" value="ECO:0007669"/>
    <property type="project" value="UniProtKB-UniRule"/>
</dbReference>
<proteinExistence type="inferred from homology"/>
<sequence length="564" mass="59680">MTNRSSDILKKPDWCFNRSIYKSAGYSETDLDRPIIGIANAWNELVPGHTNLRQLADHVRKGIHMAGGTVAEFGVIAACDGTAQGHAGMHFILPSRDLIASDIEVMVEAHRLDGIVLLGSCDKIVPAMLMAAARLRIPAIFLPGGPMLGGVESDGRKSDLTTMSEGLGMLKSGRIDEATYGNLEESCGPTCGSCAFYGTANTMCCMAEAMGMSLPGAALVPGVYNDRLRLGEATGQVIVDLVARNVTADNIITFEALENAIRVLMATGGSTNAVLHLTAVAAELGISGAQMMDAYDRLSASTPQVAKVNPASKYDMEDFHKAGGIPRVMQAVATLLHGDCLTVSGGTVTENLEGYRYKFPPNPEVIGSMDRPFGEQKGLAILRGNLAPATAVTKPAAIDPAMHVFSGVARVFDSEEAAEEAILAGRIEEGHVVVIRYEGPKGGPGMREMFKAMKYLYGMGLAKKTALITDGRFSGTNNGCFVGHISPEAADGGPLAAVRDGDRITIDIPAGKLELHASDTEIAERLEKWSRPAPKFTRGYLGIYAHLASSAADGAVLRVPEEAC</sequence>
<dbReference type="UniPathway" id="UPA00049">
    <property type="reaction ID" value="UER00061"/>
</dbReference>
<evidence type="ECO:0000313" key="19">
    <source>
        <dbReference type="Proteomes" id="UP000199382"/>
    </source>
</evidence>
<keyword evidence="8 15" id="KW-0411">Iron-sulfur</keyword>
<evidence type="ECO:0000259" key="16">
    <source>
        <dbReference type="Pfam" id="PF00920"/>
    </source>
</evidence>
<dbReference type="FunFam" id="3.50.30.80:FF:000001">
    <property type="entry name" value="Dihydroxy-acid dehydratase"/>
    <property type="match status" value="1"/>
</dbReference>
<dbReference type="PROSITE" id="PS00886">
    <property type="entry name" value="ILVD_EDD_1"/>
    <property type="match status" value="1"/>
</dbReference>
<evidence type="ECO:0000256" key="3">
    <source>
        <dbReference type="ARBA" id="ARBA00022605"/>
    </source>
</evidence>
<dbReference type="PANTHER" id="PTHR43661">
    <property type="entry name" value="D-XYLONATE DEHYDRATASE"/>
    <property type="match status" value="1"/>
</dbReference>
<protein>
    <recommendedName>
        <fullName evidence="14 15">Dihydroxy-acid dehydratase</fullName>
        <shortName evidence="15">DAD</shortName>
        <ecNumber evidence="14 15">4.2.1.9</ecNumber>
    </recommendedName>
</protein>
<dbReference type="GO" id="GO:0000287">
    <property type="term" value="F:magnesium ion binding"/>
    <property type="evidence" value="ECO:0007669"/>
    <property type="project" value="UniProtKB-UniRule"/>
</dbReference>
<dbReference type="InterPro" id="IPR000581">
    <property type="entry name" value="ILV_EDD_N"/>
</dbReference>
<dbReference type="InterPro" id="IPR020558">
    <property type="entry name" value="DiOHA_6PGluconate_deHydtase_CS"/>
</dbReference>
<evidence type="ECO:0000259" key="17">
    <source>
        <dbReference type="Pfam" id="PF24877"/>
    </source>
</evidence>
<evidence type="ECO:0000256" key="7">
    <source>
        <dbReference type="ARBA" id="ARBA00023004"/>
    </source>
</evidence>
<evidence type="ECO:0000313" key="18">
    <source>
        <dbReference type="EMBL" id="SDK02826.1"/>
    </source>
</evidence>
<dbReference type="SUPFAM" id="SSF143975">
    <property type="entry name" value="IlvD/EDD N-terminal domain-like"/>
    <property type="match status" value="1"/>
</dbReference>
<dbReference type="NCBIfam" id="TIGR00110">
    <property type="entry name" value="ilvD"/>
    <property type="match status" value="1"/>
</dbReference>
<feature type="binding site" evidence="15">
    <location>
        <position position="122"/>
    </location>
    <ligand>
        <name>Mg(2+)</name>
        <dbReference type="ChEBI" id="CHEBI:18420"/>
    </ligand>
</feature>
<comment type="pathway">
    <text evidence="12 15">Amino-acid biosynthesis; L-valine biosynthesis; L-valine from pyruvate: step 3/4.</text>
</comment>
<dbReference type="AlphaFoldDB" id="A0A1G8YJB1"/>
<evidence type="ECO:0000256" key="8">
    <source>
        <dbReference type="ARBA" id="ARBA00023014"/>
    </source>
</evidence>
<evidence type="ECO:0000256" key="15">
    <source>
        <dbReference type="HAMAP-Rule" id="MF_00012"/>
    </source>
</evidence>
<comment type="function">
    <text evidence="15">Functions in the biosynthesis of branched-chain amino acids. Catalyzes the dehydration of (2R,3R)-2,3-dihydroxy-3-methylpentanoate (2,3-dihydroxy-3-methylvalerate) into 2-oxo-3-methylpentanoate (2-oxo-3-methylvalerate) and of (2R)-2,3-dihydroxy-3-methylbutanoate (2,3-dihydroxyisovalerate) into 2-oxo-3-methylbutanoate (2-oxoisovalerate), the penultimate precursor to L-isoleucine and L-valine, respectively.</text>
</comment>
<dbReference type="HAMAP" id="MF_00012">
    <property type="entry name" value="IlvD"/>
    <property type="match status" value="1"/>
</dbReference>
<dbReference type="Proteomes" id="UP000199382">
    <property type="component" value="Unassembled WGS sequence"/>
</dbReference>
<evidence type="ECO:0000256" key="9">
    <source>
        <dbReference type="ARBA" id="ARBA00023239"/>
    </source>
</evidence>
<organism evidence="18 19">
    <name type="scientific">Aliiruegeria lutimaris</name>
    <dbReference type="NCBI Taxonomy" id="571298"/>
    <lineage>
        <taxon>Bacteria</taxon>
        <taxon>Pseudomonadati</taxon>
        <taxon>Pseudomonadota</taxon>
        <taxon>Alphaproteobacteria</taxon>
        <taxon>Rhodobacterales</taxon>
        <taxon>Roseobacteraceae</taxon>
        <taxon>Aliiruegeria</taxon>
    </lineage>
</organism>
<dbReference type="UniPathway" id="UPA00047">
    <property type="reaction ID" value="UER00057"/>
</dbReference>
<dbReference type="InterPro" id="IPR042096">
    <property type="entry name" value="Dihydro-acid_dehy_C"/>
</dbReference>
<dbReference type="InterPro" id="IPR004404">
    <property type="entry name" value="DihydroxyA_deHydtase"/>
</dbReference>
<dbReference type="PANTHER" id="PTHR43661:SF3">
    <property type="entry name" value="D-XYLONATE DEHYDRATASE YAGF-RELATED"/>
    <property type="match status" value="1"/>
</dbReference>
<feature type="active site" description="Proton acceptor" evidence="15">
    <location>
        <position position="474"/>
    </location>
</feature>
<dbReference type="GO" id="GO:0009097">
    <property type="term" value="P:isoleucine biosynthetic process"/>
    <property type="evidence" value="ECO:0007669"/>
    <property type="project" value="UniProtKB-UniRule"/>
</dbReference>
<evidence type="ECO:0000256" key="5">
    <source>
        <dbReference type="ARBA" id="ARBA00022723"/>
    </source>
</evidence>
<dbReference type="Gene3D" id="3.50.30.80">
    <property type="entry name" value="IlvD/EDD C-terminal domain-like"/>
    <property type="match status" value="1"/>
</dbReference>
<comment type="caution">
    <text evidence="15">Lacks conserved residue(s) required for the propagation of feature annotation.</text>
</comment>
<dbReference type="EMBL" id="FNEK01000029">
    <property type="protein sequence ID" value="SDK02826.1"/>
    <property type="molecule type" value="Genomic_DNA"/>
</dbReference>
<comment type="cofactor">
    <cofactor evidence="1 15">
        <name>Mg(2+)</name>
        <dbReference type="ChEBI" id="CHEBI:18420"/>
    </cofactor>
</comment>
<accession>A0A1G8YJB1</accession>
<comment type="cofactor">
    <cofactor evidence="15">
        <name>[2Fe-2S] cluster</name>
        <dbReference type="ChEBI" id="CHEBI:190135"/>
    </cofactor>
    <text evidence="15">Binds 1 [2Fe-2S] cluster per subunit. This cluster acts as a Lewis acid cofactor.</text>
</comment>
<comment type="pathway">
    <text evidence="13 15">Amino-acid biosynthesis; L-isoleucine biosynthesis; L-isoleucine from 2-oxobutanoate: step 3/4.</text>
</comment>
<feature type="domain" description="Dihydroxy-acid/6-phosphogluconate dehydratase N-terminal" evidence="16">
    <location>
        <begin position="33"/>
        <end position="351"/>
    </location>
</feature>
<dbReference type="RefSeq" id="WP_093157408.1">
    <property type="nucleotide sequence ID" value="NZ_FNEK01000029.1"/>
</dbReference>
<evidence type="ECO:0000256" key="13">
    <source>
        <dbReference type="ARBA" id="ARBA00029437"/>
    </source>
</evidence>
<evidence type="ECO:0000256" key="6">
    <source>
        <dbReference type="ARBA" id="ARBA00022842"/>
    </source>
</evidence>
<reference evidence="18 19" key="1">
    <citation type="submission" date="2016-10" db="EMBL/GenBank/DDBJ databases">
        <authorList>
            <person name="de Groot N.N."/>
        </authorList>
    </citation>
    <scope>NUCLEOTIDE SEQUENCE [LARGE SCALE GENOMIC DNA]</scope>
    <source>
        <strain evidence="18 19">DSM 25294</strain>
    </source>
</reference>
<evidence type="ECO:0000256" key="2">
    <source>
        <dbReference type="ARBA" id="ARBA00006486"/>
    </source>
</evidence>
<comment type="catalytic activity">
    <reaction evidence="11">
        <text>(2R)-2,3-dihydroxy-3-methylbutanoate = 3-methyl-2-oxobutanoate + H2O</text>
        <dbReference type="Rhea" id="RHEA:24809"/>
        <dbReference type="ChEBI" id="CHEBI:11851"/>
        <dbReference type="ChEBI" id="CHEBI:15377"/>
        <dbReference type="ChEBI" id="CHEBI:49072"/>
        <dbReference type="EC" id="4.2.1.9"/>
    </reaction>
    <physiologicalReaction direction="left-to-right" evidence="11">
        <dbReference type="Rhea" id="RHEA:24810"/>
    </physiologicalReaction>
</comment>
<dbReference type="SUPFAM" id="SSF52016">
    <property type="entry name" value="LeuD/IlvD-like"/>
    <property type="match status" value="1"/>
</dbReference>
<keyword evidence="19" id="KW-1185">Reference proteome</keyword>
<feature type="modified residue" description="N6-carboxylysine" evidence="15">
    <location>
        <position position="123"/>
    </location>
</feature>
<gene>
    <name evidence="15" type="primary">ilvD</name>
    <name evidence="18" type="ORF">SAMN04488026_102934</name>
</gene>
<comment type="similarity">
    <text evidence="2 15">Belongs to the IlvD/Edd family.</text>
</comment>
<feature type="binding site" evidence="15">
    <location>
        <position position="80"/>
    </location>
    <ligand>
        <name>Mg(2+)</name>
        <dbReference type="ChEBI" id="CHEBI:18420"/>
    </ligand>
</feature>
<dbReference type="GO" id="GO:0005829">
    <property type="term" value="C:cytosol"/>
    <property type="evidence" value="ECO:0007669"/>
    <property type="project" value="TreeGrafter"/>
</dbReference>
<dbReference type="STRING" id="571298.SAMN04488026_102934"/>
<evidence type="ECO:0000256" key="10">
    <source>
        <dbReference type="ARBA" id="ARBA00023304"/>
    </source>
</evidence>
<feature type="binding site" description="via carbamate group" evidence="15">
    <location>
        <position position="123"/>
    </location>
    <ligand>
        <name>Mg(2+)</name>
        <dbReference type="ChEBI" id="CHEBI:18420"/>
    </ligand>
</feature>
<dbReference type="OrthoDB" id="9807077at2"/>
<keyword evidence="10 15" id="KW-0100">Branched-chain amino acid biosynthesis</keyword>
<keyword evidence="9 15" id="KW-0456">Lyase</keyword>
<evidence type="ECO:0000256" key="4">
    <source>
        <dbReference type="ARBA" id="ARBA00022714"/>
    </source>
</evidence>
<comment type="subunit">
    <text evidence="15">Homodimer.</text>
</comment>
<evidence type="ECO:0000256" key="1">
    <source>
        <dbReference type="ARBA" id="ARBA00001946"/>
    </source>
</evidence>
<feature type="binding site" evidence="15">
    <location>
        <position position="448"/>
    </location>
    <ligand>
        <name>Mg(2+)</name>
        <dbReference type="ChEBI" id="CHEBI:18420"/>
    </ligand>
</feature>
<evidence type="ECO:0000256" key="12">
    <source>
        <dbReference type="ARBA" id="ARBA00029436"/>
    </source>
</evidence>
<dbReference type="GO" id="GO:0009099">
    <property type="term" value="P:L-valine biosynthetic process"/>
    <property type="evidence" value="ECO:0007669"/>
    <property type="project" value="UniProtKB-UniRule"/>
</dbReference>
<keyword evidence="7 15" id="KW-0408">Iron</keyword>
<evidence type="ECO:0000256" key="14">
    <source>
        <dbReference type="ARBA" id="ARBA00029490"/>
    </source>
</evidence>
<dbReference type="GO" id="GO:0051537">
    <property type="term" value="F:2 iron, 2 sulfur cluster binding"/>
    <property type="evidence" value="ECO:0007669"/>
    <property type="project" value="UniProtKB-UniRule"/>
</dbReference>
<dbReference type="InterPro" id="IPR037237">
    <property type="entry name" value="IlvD/EDD_N"/>
</dbReference>
<dbReference type="InterPro" id="IPR056740">
    <property type="entry name" value="ILV_EDD_C"/>
</dbReference>
<keyword evidence="4 15" id="KW-0001">2Fe-2S</keyword>